<proteinExistence type="predicted"/>
<reference evidence="1 2" key="1">
    <citation type="journal article" date="2022" name="Hortic Res">
        <title>A haplotype resolved chromosomal level avocado genome allows analysis of novel avocado genes.</title>
        <authorList>
            <person name="Nath O."/>
            <person name="Fletcher S.J."/>
            <person name="Hayward A."/>
            <person name="Shaw L.M."/>
            <person name="Masouleh A.K."/>
            <person name="Furtado A."/>
            <person name="Henry R.J."/>
            <person name="Mitter N."/>
        </authorList>
    </citation>
    <scope>NUCLEOTIDE SEQUENCE [LARGE SCALE GENOMIC DNA]</scope>
    <source>
        <strain evidence="2">cv. Hass</strain>
    </source>
</reference>
<gene>
    <name evidence="1" type="ORF">MRB53_009149</name>
</gene>
<accession>A0ACC2LNA8</accession>
<keyword evidence="2" id="KW-1185">Reference proteome</keyword>
<organism evidence="1 2">
    <name type="scientific">Persea americana</name>
    <name type="common">Avocado</name>
    <dbReference type="NCBI Taxonomy" id="3435"/>
    <lineage>
        <taxon>Eukaryota</taxon>
        <taxon>Viridiplantae</taxon>
        <taxon>Streptophyta</taxon>
        <taxon>Embryophyta</taxon>
        <taxon>Tracheophyta</taxon>
        <taxon>Spermatophyta</taxon>
        <taxon>Magnoliopsida</taxon>
        <taxon>Magnoliidae</taxon>
        <taxon>Laurales</taxon>
        <taxon>Lauraceae</taxon>
        <taxon>Persea</taxon>
    </lineage>
</organism>
<evidence type="ECO:0000313" key="1">
    <source>
        <dbReference type="EMBL" id="KAJ8634882.1"/>
    </source>
</evidence>
<sequence>MIPLVSSILGFPDENGKACEMSPPSVAAERGKTGSGAAAAPLVEEADMAVERPRTSFRRSFFKQRKRIINKLDYARESRMPFKSYVDRILTVQLLITSCRLKMAKL</sequence>
<dbReference type="Proteomes" id="UP001234297">
    <property type="component" value="Chromosome 3"/>
</dbReference>
<name>A0ACC2LNA8_PERAE</name>
<evidence type="ECO:0000313" key="2">
    <source>
        <dbReference type="Proteomes" id="UP001234297"/>
    </source>
</evidence>
<dbReference type="EMBL" id="CM056811">
    <property type="protein sequence ID" value="KAJ8634882.1"/>
    <property type="molecule type" value="Genomic_DNA"/>
</dbReference>
<protein>
    <submittedName>
        <fullName evidence="1">Uncharacterized protein</fullName>
    </submittedName>
</protein>
<comment type="caution">
    <text evidence="1">The sequence shown here is derived from an EMBL/GenBank/DDBJ whole genome shotgun (WGS) entry which is preliminary data.</text>
</comment>